<gene>
    <name evidence="1" type="ORF">GCM10011492_06710</name>
</gene>
<name>A0A916SY34_9MICO</name>
<dbReference type="EMBL" id="BMHI01000001">
    <property type="protein sequence ID" value="GGB19526.1"/>
    <property type="molecule type" value="Genomic_DNA"/>
</dbReference>
<dbReference type="AlphaFoldDB" id="A0A916SY34"/>
<dbReference type="RefSeq" id="WP_188835510.1">
    <property type="nucleotide sequence ID" value="NZ_BMHI01000001.1"/>
</dbReference>
<accession>A0A916SY34</accession>
<keyword evidence="2" id="KW-1185">Reference proteome</keyword>
<dbReference type="Proteomes" id="UP000636793">
    <property type="component" value="Unassembled WGS sequence"/>
</dbReference>
<reference evidence="1" key="2">
    <citation type="submission" date="2020-09" db="EMBL/GenBank/DDBJ databases">
        <authorList>
            <person name="Sun Q."/>
            <person name="Zhou Y."/>
        </authorList>
    </citation>
    <scope>NUCLEOTIDE SEQUENCE</scope>
    <source>
        <strain evidence="1">CGMCC 1.15085</strain>
    </source>
</reference>
<organism evidence="1 2">
    <name type="scientific">Flexivirga endophytica</name>
    <dbReference type="NCBI Taxonomy" id="1849103"/>
    <lineage>
        <taxon>Bacteria</taxon>
        <taxon>Bacillati</taxon>
        <taxon>Actinomycetota</taxon>
        <taxon>Actinomycetes</taxon>
        <taxon>Micrococcales</taxon>
        <taxon>Dermacoccaceae</taxon>
        <taxon>Flexivirga</taxon>
    </lineage>
</organism>
<evidence type="ECO:0000313" key="1">
    <source>
        <dbReference type="EMBL" id="GGB19526.1"/>
    </source>
</evidence>
<proteinExistence type="predicted"/>
<reference evidence="1" key="1">
    <citation type="journal article" date="2014" name="Int. J. Syst. Evol. Microbiol.">
        <title>Complete genome sequence of Corynebacterium casei LMG S-19264T (=DSM 44701T), isolated from a smear-ripened cheese.</title>
        <authorList>
            <consortium name="US DOE Joint Genome Institute (JGI-PGF)"/>
            <person name="Walter F."/>
            <person name="Albersmeier A."/>
            <person name="Kalinowski J."/>
            <person name="Ruckert C."/>
        </authorList>
    </citation>
    <scope>NUCLEOTIDE SEQUENCE</scope>
    <source>
        <strain evidence="1">CGMCC 1.15085</strain>
    </source>
</reference>
<comment type="caution">
    <text evidence="1">The sequence shown here is derived from an EMBL/GenBank/DDBJ whole genome shotgun (WGS) entry which is preliminary data.</text>
</comment>
<sequence length="62" mass="6330">MANASSNKDLSNETAETLLTSIRDAAKDENVASTLLTLSQAYAAVADVAPKRDSSGRGGGFA</sequence>
<protein>
    <submittedName>
        <fullName evidence="1">Uncharacterized protein</fullName>
    </submittedName>
</protein>
<evidence type="ECO:0000313" key="2">
    <source>
        <dbReference type="Proteomes" id="UP000636793"/>
    </source>
</evidence>